<comment type="catalytic activity">
    <reaction evidence="1">
        <text>ATP + protein L-histidine = ADP + protein N-phospho-L-histidine.</text>
        <dbReference type="EC" id="2.7.13.3"/>
    </reaction>
</comment>
<evidence type="ECO:0000256" key="6">
    <source>
        <dbReference type="ARBA" id="ARBA00023012"/>
    </source>
</evidence>
<dbReference type="InterPro" id="IPR004358">
    <property type="entry name" value="Sig_transdc_His_kin-like_C"/>
</dbReference>
<dbReference type="InterPro" id="IPR036641">
    <property type="entry name" value="HPT_dom_sf"/>
</dbReference>
<dbReference type="PROSITE" id="PS50112">
    <property type="entry name" value="PAS"/>
    <property type="match status" value="1"/>
</dbReference>
<dbReference type="RefSeq" id="WP_170215322.1">
    <property type="nucleotide sequence ID" value="NZ_JBHMDG010000030.1"/>
</dbReference>
<dbReference type="Gene3D" id="1.20.120.160">
    <property type="entry name" value="HPT domain"/>
    <property type="match status" value="1"/>
</dbReference>
<dbReference type="PROSITE" id="PS50110">
    <property type="entry name" value="RESPONSE_REGULATORY"/>
    <property type="match status" value="2"/>
</dbReference>
<dbReference type="SUPFAM" id="SSF55781">
    <property type="entry name" value="GAF domain-like"/>
    <property type="match status" value="1"/>
</dbReference>
<feature type="domain" description="PAC" evidence="12">
    <location>
        <begin position="75"/>
        <end position="126"/>
    </location>
</feature>
<keyword evidence="5" id="KW-0418">Kinase</keyword>
<dbReference type="InterPro" id="IPR036097">
    <property type="entry name" value="HisK_dim/P_sf"/>
</dbReference>
<feature type="domain" description="Response regulatory" evidence="10">
    <location>
        <begin position="811"/>
        <end position="930"/>
    </location>
</feature>
<evidence type="ECO:0000256" key="8">
    <source>
        <dbReference type="PROSITE-ProRule" id="PRU00169"/>
    </source>
</evidence>
<evidence type="ECO:0000259" key="13">
    <source>
        <dbReference type="PROSITE" id="PS50894"/>
    </source>
</evidence>
<keyword evidence="5" id="KW-0808">Transferase</keyword>
<dbReference type="Proteomes" id="UP001589750">
    <property type="component" value="Unassembled WGS sequence"/>
</dbReference>
<dbReference type="PROSITE" id="PS50894">
    <property type="entry name" value="HPT"/>
    <property type="match status" value="1"/>
</dbReference>
<dbReference type="CDD" id="cd00088">
    <property type="entry name" value="HPT"/>
    <property type="match status" value="1"/>
</dbReference>
<evidence type="ECO:0000259" key="9">
    <source>
        <dbReference type="PROSITE" id="PS50109"/>
    </source>
</evidence>
<dbReference type="InterPro" id="IPR003661">
    <property type="entry name" value="HisK_dim/P_dom"/>
</dbReference>
<dbReference type="Gene3D" id="3.30.450.20">
    <property type="entry name" value="PAS domain"/>
    <property type="match status" value="2"/>
</dbReference>
<dbReference type="InterPro" id="IPR000700">
    <property type="entry name" value="PAS-assoc_C"/>
</dbReference>
<organism evidence="14 15">
    <name type="scientific">Nocardioides plantarum</name>
    <dbReference type="NCBI Taxonomy" id="29299"/>
    <lineage>
        <taxon>Bacteria</taxon>
        <taxon>Bacillati</taxon>
        <taxon>Actinomycetota</taxon>
        <taxon>Actinomycetes</taxon>
        <taxon>Propionibacteriales</taxon>
        <taxon>Nocardioidaceae</taxon>
        <taxon>Nocardioides</taxon>
    </lineage>
</organism>
<feature type="domain" description="Histidine kinase" evidence="9">
    <location>
        <begin position="425"/>
        <end position="647"/>
    </location>
</feature>
<dbReference type="InterPro" id="IPR036890">
    <property type="entry name" value="HATPase_C_sf"/>
</dbReference>
<dbReference type="EC" id="2.7.13.3" evidence="3"/>
<dbReference type="PANTHER" id="PTHR45339:SF5">
    <property type="entry name" value="HISTIDINE KINASE"/>
    <property type="match status" value="1"/>
</dbReference>
<dbReference type="SMART" id="SM00388">
    <property type="entry name" value="HisKA"/>
    <property type="match status" value="1"/>
</dbReference>
<sequence length="1076" mass="116083">MEDTHLYREIVSSLTDGIVVLDLDGTIRFANASAEELLGASPLRGRHFDEFLDLAGRRHSHQHLTRAARGELLDDEVDTMLIRLDGSSLWVRLRQAGLRDDAGVSGVILRLTDNHETRRLLEEAFESRRGLMRAERIARSGSWTWHVATQTTSHSEGLEQLYGEHVTDLLSADRERLQALTHPEDHLRLFEALEQLGNGRRPRVDLELRQRGRHGWMWVRLRAWGSYDPTGALVEVSGTYQDITRARDTEDQLQDLVTQNSLMNAVATAANEATSLDDVLSQAASMVVLHDDWDRARAFVPSPDGSGLVEHPDSGVVGTDGEDAAIDTIERATADECYRLGHSVWDPERRLTLASPVRLDGEILAVVVITSLPPLYRHDMIQQMVEQSAVLISRVAEREGSRRELAAARDRAVETSQHKSDFLTTMSHEIRTPLNGIIGLNELLGSTSLSERQRHFVSGIALSSRALLDLLNDILDFSKIEAGRLEVEAVDFEVRELLAEVGDMLVDSTRGRDIVLRVSSSDDVPDLLCGDPTRLRQVLLNFGSNALKFTTAGSVSIRATAVPRPDDAGVVLRFDVSDTGMGITAEQREHIFAPFAQADASTTRRFGGTGLGLAICAEIVAAFGGEIGVDSEPGAGSTFWFTAPLGPATGRPAQDALAEARLALGGLRVLVVDDDDDNRTLLLEQLAWWDVDAQAVPADVGSDVGSEVGSDASYDAVLLGSDLAEPTGHALAEAVRRGHHPAGLPVVLVTSSYVAVDDELRRAGVVACLARPVSSATLRDALLLVLSGEQIVELGAGLSSTEVAGAGDRGHVLVVEDNHINQLVARGFLEAQGFAVITADDGRAALALLEHQEVDVVLMDVQMPGLDGYETTQALRRWEAATHRERLPVIALTAAAVSGERERCLAAGMDDFLTKPVSSAALRSALTRWVGPDLVRRPGGRPGGRPRARGPLSPHLDLDRLAELLEMGPGADAYLDRAIDNFLRRRPDVIAGLTRAVEQDDATALRAAAHSLKGSASNLGLPTVAAIAGRLEGLGDQGTTQGAMTAVAELAAALAEAATVLVDYRAWREQTADTAL</sequence>
<dbReference type="InterPro" id="IPR011006">
    <property type="entry name" value="CheY-like_superfamily"/>
</dbReference>
<dbReference type="SMART" id="SM00073">
    <property type="entry name" value="HPT"/>
    <property type="match status" value="1"/>
</dbReference>
<dbReference type="Pfam" id="PF00512">
    <property type="entry name" value="HisKA"/>
    <property type="match status" value="1"/>
</dbReference>
<dbReference type="InterPro" id="IPR000014">
    <property type="entry name" value="PAS"/>
</dbReference>
<dbReference type="CDD" id="cd00130">
    <property type="entry name" value="PAS"/>
    <property type="match status" value="2"/>
</dbReference>
<feature type="domain" description="Response regulatory" evidence="10">
    <location>
        <begin position="668"/>
        <end position="786"/>
    </location>
</feature>
<evidence type="ECO:0000259" key="12">
    <source>
        <dbReference type="PROSITE" id="PS50113"/>
    </source>
</evidence>
<dbReference type="PROSITE" id="PS50113">
    <property type="entry name" value="PAC"/>
    <property type="match status" value="2"/>
</dbReference>
<dbReference type="InterPro" id="IPR003594">
    <property type="entry name" value="HATPase_dom"/>
</dbReference>
<keyword evidence="6" id="KW-0902">Two-component regulatory system</keyword>
<evidence type="ECO:0000259" key="10">
    <source>
        <dbReference type="PROSITE" id="PS50110"/>
    </source>
</evidence>
<evidence type="ECO:0000313" key="15">
    <source>
        <dbReference type="Proteomes" id="UP001589750"/>
    </source>
</evidence>
<dbReference type="PANTHER" id="PTHR45339">
    <property type="entry name" value="HYBRID SIGNAL TRANSDUCTION HISTIDINE KINASE J"/>
    <property type="match status" value="1"/>
</dbReference>
<dbReference type="SMART" id="SM00091">
    <property type="entry name" value="PAS"/>
    <property type="match status" value="2"/>
</dbReference>
<dbReference type="NCBIfam" id="TIGR00229">
    <property type="entry name" value="sensory_box"/>
    <property type="match status" value="1"/>
</dbReference>
<dbReference type="PRINTS" id="PR00344">
    <property type="entry name" value="BCTRLSENSOR"/>
</dbReference>
<evidence type="ECO:0000256" key="7">
    <source>
        <dbReference type="PROSITE-ProRule" id="PRU00110"/>
    </source>
</evidence>
<feature type="modified residue" description="4-aspartylphosphate" evidence="8">
    <location>
        <position position="860"/>
    </location>
</feature>
<dbReference type="Pfam" id="PF08448">
    <property type="entry name" value="PAS_4"/>
    <property type="match status" value="1"/>
</dbReference>
<feature type="modified residue" description="Phosphohistidine" evidence="7">
    <location>
        <position position="1010"/>
    </location>
</feature>
<dbReference type="InterPro" id="IPR005467">
    <property type="entry name" value="His_kinase_dom"/>
</dbReference>
<protein>
    <recommendedName>
        <fullName evidence="3">histidine kinase</fullName>
        <ecNumber evidence="3">2.7.13.3</ecNumber>
    </recommendedName>
</protein>
<dbReference type="EMBL" id="JBHMDG010000030">
    <property type="protein sequence ID" value="MFB9315217.1"/>
    <property type="molecule type" value="Genomic_DNA"/>
</dbReference>
<evidence type="ECO:0000256" key="5">
    <source>
        <dbReference type="ARBA" id="ARBA00022777"/>
    </source>
</evidence>
<dbReference type="SUPFAM" id="SSF47384">
    <property type="entry name" value="Homodimeric domain of signal transducing histidine kinase"/>
    <property type="match status" value="1"/>
</dbReference>
<dbReference type="SMART" id="SM00387">
    <property type="entry name" value="HATPase_c"/>
    <property type="match status" value="1"/>
</dbReference>
<evidence type="ECO:0000256" key="4">
    <source>
        <dbReference type="ARBA" id="ARBA00022553"/>
    </source>
</evidence>
<evidence type="ECO:0000256" key="3">
    <source>
        <dbReference type="ARBA" id="ARBA00012438"/>
    </source>
</evidence>
<comment type="caution">
    <text evidence="14">The sequence shown here is derived from an EMBL/GenBank/DDBJ whole genome shotgun (WGS) entry which is preliminary data.</text>
</comment>
<dbReference type="Pfam" id="PF00072">
    <property type="entry name" value="Response_reg"/>
    <property type="match status" value="1"/>
</dbReference>
<dbReference type="InterPro" id="IPR001789">
    <property type="entry name" value="Sig_transdc_resp-reg_receiver"/>
</dbReference>
<feature type="domain" description="HPt" evidence="13">
    <location>
        <begin position="971"/>
        <end position="1064"/>
    </location>
</feature>
<name>A0ABV5KEQ0_9ACTN</name>
<dbReference type="InterPro" id="IPR008207">
    <property type="entry name" value="Sig_transdc_His_kin_Hpt_dom"/>
</dbReference>
<dbReference type="SUPFAM" id="SSF55874">
    <property type="entry name" value="ATPase domain of HSP90 chaperone/DNA topoisomerase II/histidine kinase"/>
    <property type="match status" value="1"/>
</dbReference>
<keyword evidence="15" id="KW-1185">Reference proteome</keyword>
<dbReference type="Gene3D" id="3.40.50.2300">
    <property type="match status" value="2"/>
</dbReference>
<accession>A0ABV5KEQ0</accession>
<evidence type="ECO:0000256" key="2">
    <source>
        <dbReference type="ARBA" id="ARBA00004236"/>
    </source>
</evidence>
<dbReference type="SUPFAM" id="SSF55785">
    <property type="entry name" value="PYP-like sensor domain (PAS domain)"/>
    <property type="match status" value="2"/>
</dbReference>
<dbReference type="Pfam" id="PF01627">
    <property type="entry name" value="Hpt"/>
    <property type="match status" value="1"/>
</dbReference>
<reference evidence="14 15" key="1">
    <citation type="submission" date="2024-09" db="EMBL/GenBank/DDBJ databases">
        <authorList>
            <person name="Sun Q."/>
            <person name="Mori K."/>
        </authorList>
    </citation>
    <scope>NUCLEOTIDE SEQUENCE [LARGE SCALE GENOMIC DNA]</scope>
    <source>
        <strain evidence="14 15">JCM 9626</strain>
    </source>
</reference>
<dbReference type="Gene3D" id="3.30.565.10">
    <property type="entry name" value="Histidine kinase-like ATPase, C-terminal domain"/>
    <property type="match status" value="1"/>
</dbReference>
<dbReference type="Pfam" id="PF02518">
    <property type="entry name" value="HATPase_c"/>
    <property type="match status" value="1"/>
</dbReference>
<feature type="domain" description="PAC" evidence="12">
    <location>
        <begin position="202"/>
        <end position="255"/>
    </location>
</feature>
<dbReference type="InterPro" id="IPR035965">
    <property type="entry name" value="PAS-like_dom_sf"/>
</dbReference>
<keyword evidence="4 8" id="KW-0597">Phosphoprotein</keyword>
<feature type="domain" description="PAS" evidence="11">
    <location>
        <begin position="3"/>
        <end position="42"/>
    </location>
</feature>
<dbReference type="SUPFAM" id="SSF47226">
    <property type="entry name" value="Histidine-containing phosphotransfer domain, HPT domain"/>
    <property type="match status" value="1"/>
</dbReference>
<dbReference type="InterPro" id="IPR013656">
    <property type="entry name" value="PAS_4"/>
</dbReference>
<dbReference type="CDD" id="cd17546">
    <property type="entry name" value="REC_hyHK_CKI1_RcsC-like"/>
    <property type="match status" value="1"/>
</dbReference>
<comment type="subcellular location">
    <subcellularLocation>
        <location evidence="2">Cell membrane</location>
    </subcellularLocation>
</comment>
<evidence type="ECO:0000313" key="14">
    <source>
        <dbReference type="EMBL" id="MFB9315217.1"/>
    </source>
</evidence>
<dbReference type="Gene3D" id="1.10.287.130">
    <property type="match status" value="1"/>
</dbReference>
<dbReference type="PROSITE" id="PS50109">
    <property type="entry name" value="HIS_KIN"/>
    <property type="match status" value="1"/>
</dbReference>
<evidence type="ECO:0000259" key="11">
    <source>
        <dbReference type="PROSITE" id="PS50112"/>
    </source>
</evidence>
<dbReference type="Pfam" id="PF08447">
    <property type="entry name" value="PAS_3"/>
    <property type="match status" value="1"/>
</dbReference>
<dbReference type="SMART" id="SM00448">
    <property type="entry name" value="REC"/>
    <property type="match status" value="2"/>
</dbReference>
<dbReference type="SUPFAM" id="SSF52172">
    <property type="entry name" value="CheY-like"/>
    <property type="match status" value="2"/>
</dbReference>
<proteinExistence type="predicted"/>
<gene>
    <name evidence="14" type="ORF">ACFFRI_19370</name>
</gene>
<dbReference type="CDD" id="cd00082">
    <property type="entry name" value="HisKA"/>
    <property type="match status" value="1"/>
</dbReference>
<evidence type="ECO:0000256" key="1">
    <source>
        <dbReference type="ARBA" id="ARBA00000085"/>
    </source>
</evidence>
<dbReference type="CDD" id="cd16922">
    <property type="entry name" value="HATPase_EvgS-ArcB-TorS-like"/>
    <property type="match status" value="1"/>
</dbReference>
<dbReference type="InterPro" id="IPR013655">
    <property type="entry name" value="PAS_fold_3"/>
</dbReference>
<comment type="caution">
    <text evidence="8">Lacks conserved residue(s) required for the propagation of feature annotation.</text>
</comment>